<dbReference type="PROSITE" id="PS00369">
    <property type="entry name" value="PTS_HPR_HIS"/>
    <property type="match status" value="1"/>
</dbReference>
<evidence type="ECO:0000313" key="8">
    <source>
        <dbReference type="Proteomes" id="UP001163687"/>
    </source>
</evidence>
<evidence type="ECO:0000259" key="6">
    <source>
        <dbReference type="PROSITE" id="PS51350"/>
    </source>
</evidence>
<keyword evidence="4" id="KW-0963">Cytoplasm</keyword>
<proteinExistence type="predicted"/>
<dbReference type="GO" id="GO:0005737">
    <property type="term" value="C:cytoplasm"/>
    <property type="evidence" value="ECO:0007669"/>
    <property type="project" value="UniProtKB-SubCell"/>
</dbReference>
<dbReference type="PROSITE" id="PS51350">
    <property type="entry name" value="PTS_HPR_DOM"/>
    <property type="match status" value="1"/>
</dbReference>
<evidence type="ECO:0000256" key="2">
    <source>
        <dbReference type="ARBA" id="ARBA00004496"/>
    </source>
</evidence>
<dbReference type="KEGG" id="cmic:caldi_07730"/>
<name>A0AA35CJU3_9FIRM</name>
<dbReference type="EMBL" id="AP025628">
    <property type="protein sequence ID" value="BDG59683.1"/>
    <property type="molecule type" value="Genomic_DNA"/>
</dbReference>
<accession>A0AA35CJU3</accession>
<evidence type="ECO:0000256" key="5">
    <source>
        <dbReference type="ARBA" id="ARBA00022683"/>
    </source>
</evidence>
<gene>
    <name evidence="7" type="primary">crh</name>
    <name evidence="7" type="ORF">caldi_07730</name>
</gene>
<dbReference type="PROSITE" id="PS00589">
    <property type="entry name" value="PTS_HPR_SER"/>
    <property type="match status" value="1"/>
</dbReference>
<dbReference type="InterPro" id="IPR000032">
    <property type="entry name" value="HPr-like"/>
</dbReference>
<keyword evidence="8" id="KW-1185">Reference proteome</keyword>
<comment type="subcellular location">
    <subcellularLocation>
        <location evidence="2">Cytoplasm</location>
    </subcellularLocation>
</comment>
<sequence length="92" mass="9512">MAVERTVTVQHPEGLHARPAAMFVQMASRYASEIEVEAKGQKSSAKSILGVLKLGVSRGEAVTIRATGADEEAAVEGLAAFLAGEADRGATS</sequence>
<dbReference type="NCBIfam" id="TIGR01003">
    <property type="entry name" value="PTS_HPr_family"/>
    <property type="match status" value="1"/>
</dbReference>
<dbReference type="GO" id="GO:0009401">
    <property type="term" value="P:phosphoenolpyruvate-dependent sugar phosphotransferase system"/>
    <property type="evidence" value="ECO:0007669"/>
    <property type="project" value="UniProtKB-KW"/>
</dbReference>
<dbReference type="CDD" id="cd00367">
    <property type="entry name" value="PTS-HPr_like"/>
    <property type="match status" value="1"/>
</dbReference>
<dbReference type="SUPFAM" id="SSF55594">
    <property type="entry name" value="HPr-like"/>
    <property type="match status" value="1"/>
</dbReference>
<dbReference type="InterPro" id="IPR035895">
    <property type="entry name" value="HPr-like_sf"/>
</dbReference>
<evidence type="ECO:0000313" key="7">
    <source>
        <dbReference type="EMBL" id="BDG59683.1"/>
    </source>
</evidence>
<dbReference type="AlphaFoldDB" id="A0AA35CJU3"/>
<dbReference type="InterPro" id="IPR002114">
    <property type="entry name" value="PTS_HPr_Ser_P_site"/>
</dbReference>
<dbReference type="Gene3D" id="3.30.1340.10">
    <property type="entry name" value="HPr-like"/>
    <property type="match status" value="1"/>
</dbReference>
<feature type="domain" description="HPr" evidence="6">
    <location>
        <begin position="2"/>
        <end position="89"/>
    </location>
</feature>
<dbReference type="Pfam" id="PF00381">
    <property type="entry name" value="PTS-HPr"/>
    <property type="match status" value="1"/>
</dbReference>
<evidence type="ECO:0000256" key="1">
    <source>
        <dbReference type="ARBA" id="ARBA00003681"/>
    </source>
</evidence>
<dbReference type="PRINTS" id="PR00107">
    <property type="entry name" value="PHOSPHOCPHPR"/>
</dbReference>
<dbReference type="RefSeq" id="WP_264843790.1">
    <property type="nucleotide sequence ID" value="NZ_AP025628.1"/>
</dbReference>
<dbReference type="InterPro" id="IPR001020">
    <property type="entry name" value="PTS_HPr_His_P_site"/>
</dbReference>
<comment type="function">
    <text evidence="1">General (non sugar-specific) component of the phosphoenolpyruvate-dependent sugar phosphotransferase system (sugar PTS). This major carbohydrate active-transport system catalyzes the phosphorylation of incoming sugar substrates concomitantly with their translocation across the cell membrane. The phosphoryl group from phosphoenolpyruvate (PEP) is transferred to the phosphoryl carrier protein HPr by enzyme I. Phospho-HPr then transfers it to the PTS EIIA domain.</text>
</comment>
<dbReference type="Proteomes" id="UP001163687">
    <property type="component" value="Chromosome"/>
</dbReference>
<organism evidence="7 8">
    <name type="scientific">Caldinitratiruptor microaerophilus</name>
    <dbReference type="NCBI Taxonomy" id="671077"/>
    <lineage>
        <taxon>Bacteria</taxon>
        <taxon>Bacillati</taxon>
        <taxon>Bacillota</taxon>
        <taxon>Clostridia</taxon>
        <taxon>Eubacteriales</taxon>
        <taxon>Symbiobacteriaceae</taxon>
        <taxon>Caldinitratiruptor</taxon>
    </lineage>
</organism>
<reference evidence="7" key="1">
    <citation type="submission" date="2022-03" db="EMBL/GenBank/DDBJ databases">
        <title>Complete genome sequence of Caldinitratiruptor microaerophilus.</title>
        <authorList>
            <person name="Mukaiyama R."/>
            <person name="Nishiyama T."/>
            <person name="Ueda K."/>
        </authorList>
    </citation>
    <scope>NUCLEOTIDE SEQUENCE</scope>
    <source>
        <strain evidence="7">JCM 16183</strain>
    </source>
</reference>
<evidence type="ECO:0000256" key="3">
    <source>
        <dbReference type="ARBA" id="ARBA00020422"/>
    </source>
</evidence>
<dbReference type="InterPro" id="IPR050399">
    <property type="entry name" value="HPr"/>
</dbReference>
<evidence type="ECO:0000256" key="4">
    <source>
        <dbReference type="ARBA" id="ARBA00022490"/>
    </source>
</evidence>
<dbReference type="PANTHER" id="PTHR33705">
    <property type="entry name" value="PHOSPHOCARRIER PROTEIN HPR"/>
    <property type="match status" value="1"/>
</dbReference>
<keyword evidence="5" id="KW-0598">Phosphotransferase system</keyword>
<protein>
    <recommendedName>
        <fullName evidence="3">Phosphocarrier protein HPr</fullName>
    </recommendedName>
</protein>
<dbReference type="PANTHER" id="PTHR33705:SF2">
    <property type="entry name" value="PHOSPHOCARRIER PROTEIN NPR"/>
    <property type="match status" value="1"/>
</dbReference>